<dbReference type="Gene3D" id="3.40.630.30">
    <property type="match status" value="1"/>
</dbReference>
<dbReference type="InterPro" id="IPR016181">
    <property type="entry name" value="Acyl_CoA_acyltransferase"/>
</dbReference>
<dbReference type="SUPFAM" id="SSF55729">
    <property type="entry name" value="Acyl-CoA N-acyltransferases (Nat)"/>
    <property type="match status" value="1"/>
</dbReference>
<dbReference type="Pfam" id="PF00583">
    <property type="entry name" value="Acetyltransf_1"/>
    <property type="match status" value="1"/>
</dbReference>
<comment type="caution">
    <text evidence="2">The sequence shown here is derived from an EMBL/GenBank/DDBJ whole genome shotgun (WGS) entry which is preliminary data.</text>
</comment>
<evidence type="ECO:0000313" key="2">
    <source>
        <dbReference type="EMBL" id="KAB7752931.1"/>
    </source>
</evidence>
<proteinExistence type="predicted"/>
<keyword evidence="2" id="KW-0808">Transferase</keyword>
<accession>A0A5N5UTI2</accession>
<dbReference type="RefSeq" id="WP_061483058.1">
    <property type="nucleotide sequence ID" value="NZ_ANBO01000028.1"/>
</dbReference>
<protein>
    <submittedName>
        <fullName evidence="2">GCN5 family acetyltransferase</fullName>
    </submittedName>
</protein>
<name>A0A5N5UTI2_MYCPH</name>
<dbReference type="GeneID" id="74304460"/>
<dbReference type="Proteomes" id="UP000325690">
    <property type="component" value="Unassembled WGS sequence"/>
</dbReference>
<sequence length="190" mass="20035">MAFNIRPAAADDLDRAADVLAAAFDTYAWTRWTIPRDGYRDRLRELQRMYLGYALEVGVVLVDDGLRGVVALLPPQAPDPSPKFQERVARLHGSRLAAVASAGIPPQPAGAWNLATVGVHPASQGLGLGAVLVRAGLDAAGGPVALETSDDRNVRLYERLGFSVTATTVVADGPVVHSMCTPIPTIEAAS</sequence>
<dbReference type="PANTHER" id="PTHR42791:SF1">
    <property type="entry name" value="N-ACETYLTRANSFERASE DOMAIN-CONTAINING PROTEIN"/>
    <property type="match status" value="1"/>
</dbReference>
<evidence type="ECO:0000313" key="3">
    <source>
        <dbReference type="Proteomes" id="UP000325690"/>
    </source>
</evidence>
<dbReference type="InterPro" id="IPR052523">
    <property type="entry name" value="Trichothecene_AcTrans"/>
</dbReference>
<dbReference type="CDD" id="cd04301">
    <property type="entry name" value="NAT_SF"/>
    <property type="match status" value="1"/>
</dbReference>
<reference evidence="2 3" key="1">
    <citation type="submission" date="2012-10" db="EMBL/GenBank/DDBJ databases">
        <title>The draft sequence of the Mycobacterium pheli genome.</title>
        <authorList>
            <person name="Pettersson B.M.F."/>
            <person name="Das S."/>
            <person name="Dasgupta S."/>
            <person name="Bhattacharya A."/>
            <person name="Kirsebom L.A."/>
        </authorList>
    </citation>
    <scope>NUCLEOTIDE SEQUENCE [LARGE SCALE GENOMIC DNA]</scope>
    <source>
        <strain evidence="2 3">CCUG 21000</strain>
    </source>
</reference>
<dbReference type="InterPro" id="IPR000182">
    <property type="entry name" value="GNAT_dom"/>
</dbReference>
<feature type="domain" description="N-acetyltransferase" evidence="1">
    <location>
        <begin position="3"/>
        <end position="184"/>
    </location>
</feature>
<dbReference type="GO" id="GO:0016747">
    <property type="term" value="F:acyltransferase activity, transferring groups other than amino-acyl groups"/>
    <property type="evidence" value="ECO:0007669"/>
    <property type="project" value="InterPro"/>
</dbReference>
<organism evidence="2 3">
    <name type="scientific">Mycolicibacterium phlei DSM 43239 = CCUG 21000</name>
    <dbReference type="NCBI Taxonomy" id="1226750"/>
    <lineage>
        <taxon>Bacteria</taxon>
        <taxon>Bacillati</taxon>
        <taxon>Actinomycetota</taxon>
        <taxon>Actinomycetes</taxon>
        <taxon>Mycobacteriales</taxon>
        <taxon>Mycobacteriaceae</taxon>
        <taxon>Mycolicibacterium</taxon>
    </lineage>
</organism>
<gene>
    <name evidence="2" type="ORF">MPHL21000_20485</name>
</gene>
<dbReference type="PANTHER" id="PTHR42791">
    <property type="entry name" value="GNAT FAMILY ACETYLTRANSFERASE"/>
    <property type="match status" value="1"/>
</dbReference>
<evidence type="ECO:0000259" key="1">
    <source>
        <dbReference type="PROSITE" id="PS51186"/>
    </source>
</evidence>
<keyword evidence="3" id="KW-1185">Reference proteome</keyword>
<dbReference type="PROSITE" id="PS51186">
    <property type="entry name" value="GNAT"/>
    <property type="match status" value="1"/>
</dbReference>
<dbReference type="AlphaFoldDB" id="A0A5N5UTI2"/>
<dbReference type="EMBL" id="ANBP01000037">
    <property type="protein sequence ID" value="KAB7752931.1"/>
    <property type="molecule type" value="Genomic_DNA"/>
</dbReference>